<feature type="transmembrane region" description="Helical" evidence="6">
    <location>
        <begin position="137"/>
        <end position="155"/>
    </location>
</feature>
<dbReference type="InterPro" id="IPR000620">
    <property type="entry name" value="EamA_dom"/>
</dbReference>
<dbReference type="PANTHER" id="PTHR32322:SF18">
    <property type="entry name" value="S-ADENOSYLMETHIONINE_S-ADENOSYLHOMOCYSTEINE TRANSPORTER"/>
    <property type="match status" value="1"/>
</dbReference>
<organism evidence="8 9">
    <name type="scientific">Bordetella genomosp. 11</name>
    <dbReference type="NCBI Taxonomy" id="1416808"/>
    <lineage>
        <taxon>Bacteria</taxon>
        <taxon>Pseudomonadati</taxon>
        <taxon>Pseudomonadota</taxon>
        <taxon>Betaproteobacteria</taxon>
        <taxon>Burkholderiales</taxon>
        <taxon>Alcaligenaceae</taxon>
        <taxon>Bordetella</taxon>
    </lineage>
</organism>
<keyword evidence="5 6" id="KW-0472">Membrane</keyword>
<gene>
    <name evidence="8" type="ORF">CAL28_09270</name>
</gene>
<feature type="transmembrane region" description="Helical" evidence="6">
    <location>
        <begin position="230"/>
        <end position="250"/>
    </location>
</feature>
<proteinExistence type="predicted"/>
<evidence type="ECO:0000313" key="9">
    <source>
        <dbReference type="Proteomes" id="UP000215767"/>
    </source>
</evidence>
<dbReference type="SUPFAM" id="SSF103481">
    <property type="entry name" value="Multidrug resistance efflux transporter EmrE"/>
    <property type="match status" value="2"/>
</dbReference>
<dbReference type="InterPro" id="IPR037185">
    <property type="entry name" value="EmrE-like"/>
</dbReference>
<evidence type="ECO:0000256" key="4">
    <source>
        <dbReference type="ARBA" id="ARBA00022989"/>
    </source>
</evidence>
<reference evidence="9" key="1">
    <citation type="submission" date="2017-05" db="EMBL/GenBank/DDBJ databases">
        <title>Complete and WGS of Bordetella genogroups.</title>
        <authorList>
            <person name="Spilker T."/>
            <person name="Lipuma J."/>
        </authorList>
    </citation>
    <scope>NUCLEOTIDE SEQUENCE [LARGE SCALE GENOMIC DNA]</scope>
    <source>
        <strain evidence="9">AU8856</strain>
    </source>
</reference>
<sequence>MVVTVLAWAGSWIAMKMVVPYIGPFDFVVIRYVCGGAVLLAVALAMRRSLSMPSWRLTIAVGLTQTAAFQGMVQMALVHGGVAKVSLMAYTMPFWVVLFGWILLGERPTRRHWLGIGLAAVGLVCVIAPWNRIGDNASVLMGVAGGMFWGLGTVLAKRGFNRLEPDIVVFTGWQMFFGGIAMVPVALAVPQIDAVWNRQLVLGMAYIILIASAAGWLLWLIVVRRVPASVAGMSSLGTPVIAALLAWPIFGERPPPVEGLGMVLILCGLVVVARAAGRSPPRPLPV</sequence>
<feature type="domain" description="EamA" evidence="7">
    <location>
        <begin position="2"/>
        <end position="127"/>
    </location>
</feature>
<evidence type="ECO:0000259" key="7">
    <source>
        <dbReference type="Pfam" id="PF00892"/>
    </source>
</evidence>
<dbReference type="InterPro" id="IPR050638">
    <property type="entry name" value="AA-Vitamin_Transporters"/>
</dbReference>
<comment type="caution">
    <text evidence="8">The sequence shown here is derived from an EMBL/GenBank/DDBJ whole genome shotgun (WGS) entry which is preliminary data.</text>
</comment>
<feature type="transmembrane region" description="Helical" evidence="6">
    <location>
        <begin position="85"/>
        <end position="104"/>
    </location>
</feature>
<dbReference type="Pfam" id="PF00892">
    <property type="entry name" value="EamA"/>
    <property type="match status" value="2"/>
</dbReference>
<feature type="domain" description="EamA" evidence="7">
    <location>
        <begin position="138"/>
        <end position="273"/>
    </location>
</feature>
<protein>
    <submittedName>
        <fullName evidence="8">EamA family transporter</fullName>
    </submittedName>
</protein>
<keyword evidence="9" id="KW-1185">Reference proteome</keyword>
<feature type="transmembrane region" description="Helical" evidence="6">
    <location>
        <begin position="167"/>
        <end position="189"/>
    </location>
</feature>
<name>A0A261UNY7_9BORD</name>
<dbReference type="Gene3D" id="1.10.3730.20">
    <property type="match status" value="1"/>
</dbReference>
<dbReference type="Proteomes" id="UP000215767">
    <property type="component" value="Unassembled WGS sequence"/>
</dbReference>
<feature type="transmembrane region" description="Helical" evidence="6">
    <location>
        <begin position="21"/>
        <end position="45"/>
    </location>
</feature>
<dbReference type="PANTHER" id="PTHR32322">
    <property type="entry name" value="INNER MEMBRANE TRANSPORTER"/>
    <property type="match status" value="1"/>
</dbReference>
<dbReference type="EMBL" id="NEVS01000004">
    <property type="protein sequence ID" value="OZI63257.1"/>
    <property type="molecule type" value="Genomic_DNA"/>
</dbReference>
<keyword evidence="2" id="KW-1003">Cell membrane</keyword>
<evidence type="ECO:0000313" key="8">
    <source>
        <dbReference type="EMBL" id="OZI63257.1"/>
    </source>
</evidence>
<dbReference type="OrthoDB" id="5430053at2"/>
<feature type="transmembrane region" description="Helical" evidence="6">
    <location>
        <begin position="201"/>
        <end position="223"/>
    </location>
</feature>
<dbReference type="GO" id="GO:0005886">
    <property type="term" value="C:plasma membrane"/>
    <property type="evidence" value="ECO:0007669"/>
    <property type="project" value="UniProtKB-SubCell"/>
</dbReference>
<feature type="transmembrane region" description="Helical" evidence="6">
    <location>
        <begin position="57"/>
        <end position="79"/>
    </location>
</feature>
<keyword evidence="4 6" id="KW-1133">Transmembrane helix</keyword>
<evidence type="ECO:0000256" key="1">
    <source>
        <dbReference type="ARBA" id="ARBA00004651"/>
    </source>
</evidence>
<comment type="subcellular location">
    <subcellularLocation>
        <location evidence="1">Cell membrane</location>
        <topology evidence="1">Multi-pass membrane protein</topology>
    </subcellularLocation>
</comment>
<accession>A0A261UNY7</accession>
<dbReference type="AlphaFoldDB" id="A0A261UNY7"/>
<evidence type="ECO:0000256" key="3">
    <source>
        <dbReference type="ARBA" id="ARBA00022692"/>
    </source>
</evidence>
<evidence type="ECO:0000256" key="6">
    <source>
        <dbReference type="SAM" id="Phobius"/>
    </source>
</evidence>
<evidence type="ECO:0000256" key="2">
    <source>
        <dbReference type="ARBA" id="ARBA00022475"/>
    </source>
</evidence>
<feature type="transmembrane region" description="Helical" evidence="6">
    <location>
        <begin position="113"/>
        <end position="131"/>
    </location>
</feature>
<evidence type="ECO:0000256" key="5">
    <source>
        <dbReference type="ARBA" id="ARBA00023136"/>
    </source>
</evidence>
<feature type="transmembrane region" description="Helical" evidence="6">
    <location>
        <begin position="256"/>
        <end position="276"/>
    </location>
</feature>
<keyword evidence="3 6" id="KW-0812">Transmembrane</keyword>